<dbReference type="PANTHER" id="PTHR47707:SF1">
    <property type="entry name" value="NUDIX HYDROLASE FAMILY PROTEIN"/>
    <property type="match status" value="1"/>
</dbReference>
<dbReference type="InterPro" id="IPR000182">
    <property type="entry name" value="GNAT_dom"/>
</dbReference>
<comment type="catalytic activity">
    <reaction evidence="11">
        <text>8-oxo-GTP + H2O = 8-oxo-GMP + diphosphate + H(+)</text>
        <dbReference type="Rhea" id="RHEA:67616"/>
        <dbReference type="ChEBI" id="CHEBI:15377"/>
        <dbReference type="ChEBI" id="CHEBI:15378"/>
        <dbReference type="ChEBI" id="CHEBI:33019"/>
        <dbReference type="ChEBI" id="CHEBI:143553"/>
        <dbReference type="ChEBI" id="CHEBI:145694"/>
    </reaction>
</comment>
<dbReference type="KEGG" id="kba:A0U89_03255"/>
<evidence type="ECO:0000256" key="15">
    <source>
        <dbReference type="ARBA" id="ARBA00041979"/>
    </source>
</evidence>
<dbReference type="Pfam" id="PF14815">
    <property type="entry name" value="NUDIX_4"/>
    <property type="match status" value="1"/>
</dbReference>
<dbReference type="GO" id="GO:0046872">
    <property type="term" value="F:metal ion binding"/>
    <property type="evidence" value="ECO:0007669"/>
    <property type="project" value="UniProtKB-KW"/>
</dbReference>
<evidence type="ECO:0000313" key="18">
    <source>
        <dbReference type="Proteomes" id="UP000179145"/>
    </source>
</evidence>
<dbReference type="GO" id="GO:0006281">
    <property type="term" value="P:DNA repair"/>
    <property type="evidence" value="ECO:0007669"/>
    <property type="project" value="UniProtKB-KW"/>
</dbReference>
<dbReference type="GO" id="GO:0044715">
    <property type="term" value="F:8-oxo-dGDP phosphatase activity"/>
    <property type="evidence" value="ECO:0007669"/>
    <property type="project" value="TreeGrafter"/>
</dbReference>
<dbReference type="GO" id="GO:0006260">
    <property type="term" value="P:DNA replication"/>
    <property type="evidence" value="ECO:0007669"/>
    <property type="project" value="UniProtKB-KW"/>
</dbReference>
<dbReference type="FunFam" id="3.90.79.10:FF:000014">
    <property type="entry name" value="8-oxo-dGTP diphosphatase MutT"/>
    <property type="match status" value="1"/>
</dbReference>
<keyword evidence="8" id="KW-0460">Magnesium</keyword>
<dbReference type="SUPFAM" id="SSF55811">
    <property type="entry name" value="Nudix"/>
    <property type="match status" value="1"/>
</dbReference>
<keyword evidence="18" id="KW-1185">Reference proteome</keyword>
<evidence type="ECO:0000313" key="17">
    <source>
        <dbReference type="EMBL" id="AOX16301.1"/>
    </source>
</evidence>
<evidence type="ECO:0000256" key="4">
    <source>
        <dbReference type="ARBA" id="ARBA00022705"/>
    </source>
</evidence>
<dbReference type="InterPro" id="IPR000086">
    <property type="entry name" value="NUDIX_hydrolase_dom"/>
</dbReference>
<dbReference type="SUPFAM" id="SSF55729">
    <property type="entry name" value="Acyl-CoA N-acyltransferases (Nat)"/>
    <property type="match status" value="1"/>
</dbReference>
<dbReference type="GO" id="GO:0008413">
    <property type="term" value="F:8-oxo-7,8-dihydroguanosine triphosphate pyrophosphatase activity"/>
    <property type="evidence" value="ECO:0007669"/>
    <property type="project" value="TreeGrafter"/>
</dbReference>
<evidence type="ECO:0000256" key="16">
    <source>
        <dbReference type="ARBA" id="ARBA00042798"/>
    </source>
</evidence>
<gene>
    <name evidence="17" type="ORF">A0U89_03255</name>
</gene>
<dbReference type="GO" id="GO:0035539">
    <property type="term" value="F:8-oxo-7,8-dihydrodeoxyguanosine triphosphate pyrophosphatase activity"/>
    <property type="evidence" value="ECO:0007669"/>
    <property type="project" value="UniProtKB-EC"/>
</dbReference>
<dbReference type="InterPro" id="IPR020084">
    <property type="entry name" value="NUDIX_hydrolase_CS"/>
</dbReference>
<evidence type="ECO:0000256" key="1">
    <source>
        <dbReference type="ARBA" id="ARBA00001946"/>
    </source>
</evidence>
<evidence type="ECO:0000256" key="3">
    <source>
        <dbReference type="ARBA" id="ARBA00022457"/>
    </source>
</evidence>
<dbReference type="Gene3D" id="3.90.79.10">
    <property type="entry name" value="Nucleoside Triphosphate Pyrophosphohydrolase"/>
    <property type="match status" value="1"/>
</dbReference>
<evidence type="ECO:0000256" key="7">
    <source>
        <dbReference type="ARBA" id="ARBA00022801"/>
    </source>
</evidence>
<dbReference type="InterPro" id="IPR020476">
    <property type="entry name" value="Nudix_hydrolase"/>
</dbReference>
<dbReference type="EMBL" id="CP014674">
    <property type="protein sequence ID" value="AOX16301.1"/>
    <property type="molecule type" value="Genomic_DNA"/>
</dbReference>
<dbReference type="InterPro" id="IPR029119">
    <property type="entry name" value="MutY_C"/>
</dbReference>
<proteinExistence type="inferred from homology"/>
<dbReference type="InterPro" id="IPR016181">
    <property type="entry name" value="Acyl_CoA_acyltransferase"/>
</dbReference>
<dbReference type="PANTHER" id="PTHR47707">
    <property type="entry name" value="8-OXO-DGTP DIPHOSPHATASE"/>
    <property type="match status" value="1"/>
</dbReference>
<dbReference type="Proteomes" id="UP000179145">
    <property type="component" value="Chromosome"/>
</dbReference>
<dbReference type="GO" id="GO:0016747">
    <property type="term" value="F:acyltransferase activity, transferring groups other than amino-acyl groups"/>
    <property type="evidence" value="ECO:0007669"/>
    <property type="project" value="InterPro"/>
</dbReference>
<dbReference type="PROSITE" id="PS00893">
    <property type="entry name" value="NUDIX_BOX"/>
    <property type="match status" value="1"/>
</dbReference>
<keyword evidence="4" id="KW-0235">DNA replication</keyword>
<dbReference type="InterPro" id="IPR015797">
    <property type="entry name" value="NUDIX_hydrolase-like_dom_sf"/>
</dbReference>
<sequence length="317" mass="35156">MTPTLQAGPYTLRALQPEDAVAVHRLVNDWSVVRMLSQLPFPYPHELADKWIASTQRLSAADQAWHFAILGGEELLGCIGVALEPMQRAARMGYWIGRAHWGQGIASLCVKRVAAWALASLPVDRLTADVAQDNNASMAVLRRSGFYETGMSSKAFVSRGGEHPVHLFEATREEIAPEIAPPPTERRTLLVTAAALIDAQQRILLAKRPEGKPLAGLWEFPGGKVEAHETPEQALIRELQEELGLDITQSCLAPFTFVSQDVGKFHLLMPLYLCRRWRNTPIPQEGQELAWVAAKDLNNYPMPAPDKPLIPLLQELL</sequence>
<dbReference type="CDD" id="cd03425">
    <property type="entry name" value="NUDIX_MutT_NudA_like"/>
    <property type="match status" value="1"/>
</dbReference>
<dbReference type="PROSITE" id="PS51462">
    <property type="entry name" value="NUDIX"/>
    <property type="match status" value="1"/>
</dbReference>
<keyword evidence="3" id="KW-0515">Mutator protein</keyword>
<keyword evidence="5" id="KW-0479">Metal-binding</keyword>
<evidence type="ECO:0000256" key="11">
    <source>
        <dbReference type="ARBA" id="ARBA00036904"/>
    </source>
</evidence>
<dbReference type="GO" id="GO:0044716">
    <property type="term" value="F:8-oxo-GDP phosphatase activity"/>
    <property type="evidence" value="ECO:0007669"/>
    <property type="project" value="TreeGrafter"/>
</dbReference>
<keyword evidence="9" id="KW-0234">DNA repair</keyword>
<comment type="catalytic activity">
    <reaction evidence="10">
        <text>8-oxo-dGTP + H2O = 8-oxo-dGMP + diphosphate + H(+)</text>
        <dbReference type="Rhea" id="RHEA:31575"/>
        <dbReference type="ChEBI" id="CHEBI:15377"/>
        <dbReference type="ChEBI" id="CHEBI:15378"/>
        <dbReference type="ChEBI" id="CHEBI:33019"/>
        <dbReference type="ChEBI" id="CHEBI:63224"/>
        <dbReference type="ChEBI" id="CHEBI:77896"/>
        <dbReference type="EC" id="3.6.1.55"/>
    </reaction>
</comment>
<dbReference type="eggNOG" id="COG0494">
    <property type="taxonomic scope" value="Bacteria"/>
</dbReference>
<dbReference type="AlphaFoldDB" id="A0A1D8URP0"/>
<evidence type="ECO:0000256" key="12">
    <source>
        <dbReference type="ARBA" id="ARBA00038905"/>
    </source>
</evidence>
<keyword evidence="6" id="KW-0227">DNA damage</keyword>
<evidence type="ECO:0000256" key="9">
    <source>
        <dbReference type="ARBA" id="ARBA00023204"/>
    </source>
</evidence>
<comment type="similarity">
    <text evidence="2">Belongs to the Nudix hydrolase family.</text>
</comment>
<evidence type="ECO:0000256" key="5">
    <source>
        <dbReference type="ARBA" id="ARBA00022723"/>
    </source>
</evidence>
<evidence type="ECO:0000256" key="10">
    <source>
        <dbReference type="ARBA" id="ARBA00035861"/>
    </source>
</evidence>
<protein>
    <recommendedName>
        <fullName evidence="13">8-oxo-dGTP diphosphatase</fullName>
        <ecNumber evidence="12">3.6.1.55</ecNumber>
    </recommendedName>
    <alternativeName>
        <fullName evidence="16">7,8-dihydro-8-oxoguanine-triphosphatase</fullName>
    </alternativeName>
    <alternativeName>
        <fullName evidence="15">Mutator protein MutT</fullName>
    </alternativeName>
    <alternativeName>
        <fullName evidence="14">dGTP pyrophosphohydrolase</fullName>
    </alternativeName>
</protein>
<name>A0A1D8URP0_9PROT</name>
<evidence type="ECO:0000256" key="13">
    <source>
        <dbReference type="ARBA" id="ARBA00040794"/>
    </source>
</evidence>
<dbReference type="PRINTS" id="PR00502">
    <property type="entry name" value="NUDIXFAMILY"/>
</dbReference>
<evidence type="ECO:0000256" key="8">
    <source>
        <dbReference type="ARBA" id="ARBA00022842"/>
    </source>
</evidence>
<evidence type="ECO:0000256" key="2">
    <source>
        <dbReference type="ARBA" id="ARBA00005582"/>
    </source>
</evidence>
<dbReference type="Pfam" id="PF13302">
    <property type="entry name" value="Acetyltransf_3"/>
    <property type="match status" value="1"/>
</dbReference>
<dbReference type="eggNOG" id="COG1670">
    <property type="taxonomic scope" value="Bacteria"/>
</dbReference>
<comment type="cofactor">
    <cofactor evidence="1">
        <name>Mg(2+)</name>
        <dbReference type="ChEBI" id="CHEBI:18420"/>
    </cofactor>
</comment>
<dbReference type="EC" id="3.6.1.55" evidence="12"/>
<accession>A0A1D8URP0</accession>
<dbReference type="STRING" id="153496.A0U89_03255"/>
<reference evidence="17 18" key="1">
    <citation type="journal article" date="2016" name="Microb. Cell Fact.">
        <title>Dissection of exopolysaccharide biosynthesis in Kozakia baliensis.</title>
        <authorList>
            <person name="Brandt J.U."/>
            <person name="Jakob F."/>
            <person name="Behr J."/>
            <person name="Geissler A.J."/>
            <person name="Vogel R.F."/>
        </authorList>
    </citation>
    <scope>NUCLEOTIDE SEQUENCE [LARGE SCALE GENOMIC DNA]</scope>
    <source>
        <strain evidence="17 18">DSM 14400</strain>
    </source>
</reference>
<dbReference type="OrthoDB" id="9810648at2"/>
<evidence type="ECO:0000256" key="6">
    <source>
        <dbReference type="ARBA" id="ARBA00022763"/>
    </source>
</evidence>
<dbReference type="RefSeq" id="WP_070402089.1">
    <property type="nucleotide sequence ID" value="NZ_BJVW01000002.1"/>
</dbReference>
<dbReference type="Gene3D" id="3.40.630.30">
    <property type="match status" value="1"/>
</dbReference>
<organism evidence="17 18">
    <name type="scientific">Kozakia baliensis</name>
    <dbReference type="NCBI Taxonomy" id="153496"/>
    <lineage>
        <taxon>Bacteria</taxon>
        <taxon>Pseudomonadati</taxon>
        <taxon>Pseudomonadota</taxon>
        <taxon>Alphaproteobacteria</taxon>
        <taxon>Acetobacterales</taxon>
        <taxon>Acetobacteraceae</taxon>
        <taxon>Kozakia</taxon>
    </lineage>
</organism>
<keyword evidence="7" id="KW-0378">Hydrolase</keyword>
<evidence type="ECO:0000256" key="14">
    <source>
        <dbReference type="ARBA" id="ARBA00041592"/>
    </source>
</evidence>
<keyword evidence="17" id="KW-0808">Transferase</keyword>
<dbReference type="PROSITE" id="PS51186">
    <property type="entry name" value="GNAT"/>
    <property type="match status" value="1"/>
</dbReference>
<dbReference type="InterPro" id="IPR047127">
    <property type="entry name" value="MutT-like"/>
</dbReference>